<evidence type="ECO:0000256" key="6">
    <source>
        <dbReference type="ARBA" id="ARBA00023180"/>
    </source>
</evidence>
<dbReference type="InterPro" id="IPR006693">
    <property type="entry name" value="AB_hydrolase_lipase"/>
</dbReference>
<evidence type="ECO:0000313" key="8">
    <source>
        <dbReference type="EMBL" id="TDG48663.1"/>
    </source>
</evidence>
<dbReference type="OrthoDB" id="9974421at2759"/>
<organism evidence="8 9">
    <name type="scientific">Drosophila navojoa</name>
    <name type="common">Fruit fly</name>
    <dbReference type="NCBI Taxonomy" id="7232"/>
    <lineage>
        <taxon>Eukaryota</taxon>
        <taxon>Metazoa</taxon>
        <taxon>Ecdysozoa</taxon>
        <taxon>Arthropoda</taxon>
        <taxon>Hexapoda</taxon>
        <taxon>Insecta</taxon>
        <taxon>Pterygota</taxon>
        <taxon>Neoptera</taxon>
        <taxon>Endopterygota</taxon>
        <taxon>Diptera</taxon>
        <taxon>Brachycera</taxon>
        <taxon>Muscomorpha</taxon>
        <taxon>Ephydroidea</taxon>
        <taxon>Drosophilidae</taxon>
        <taxon>Drosophila</taxon>
    </lineage>
</organism>
<proteinExistence type="inferred from homology"/>
<evidence type="ECO:0000256" key="2">
    <source>
        <dbReference type="ARBA" id="ARBA00022729"/>
    </source>
</evidence>
<comment type="similarity">
    <text evidence="1">Belongs to the AB hydrolase superfamily. Lipase family.</text>
</comment>
<dbReference type="SUPFAM" id="SSF53474">
    <property type="entry name" value="alpha/beta-Hydrolases"/>
    <property type="match status" value="2"/>
</dbReference>
<keyword evidence="2" id="KW-0732">Signal</keyword>
<evidence type="ECO:0000313" key="9">
    <source>
        <dbReference type="Proteomes" id="UP000295192"/>
    </source>
</evidence>
<dbReference type="AlphaFoldDB" id="A0A484BIP1"/>
<evidence type="ECO:0000256" key="3">
    <source>
        <dbReference type="ARBA" id="ARBA00022801"/>
    </source>
</evidence>
<keyword evidence="6" id="KW-0325">Glycoprotein</keyword>
<evidence type="ECO:0000256" key="1">
    <source>
        <dbReference type="ARBA" id="ARBA00010701"/>
    </source>
</evidence>
<dbReference type="Gene3D" id="3.40.50.1820">
    <property type="entry name" value="alpha/beta hydrolase"/>
    <property type="match status" value="2"/>
</dbReference>
<evidence type="ECO:0000256" key="4">
    <source>
        <dbReference type="ARBA" id="ARBA00022963"/>
    </source>
</evidence>
<evidence type="ECO:0000256" key="5">
    <source>
        <dbReference type="ARBA" id="ARBA00023098"/>
    </source>
</evidence>
<dbReference type="PANTHER" id="PTHR11005">
    <property type="entry name" value="LYSOSOMAL ACID LIPASE-RELATED"/>
    <property type="match status" value="1"/>
</dbReference>
<dbReference type="InterPro" id="IPR029058">
    <property type="entry name" value="AB_hydrolase_fold"/>
</dbReference>
<evidence type="ECO:0000259" key="7">
    <source>
        <dbReference type="Pfam" id="PF04083"/>
    </source>
</evidence>
<dbReference type="GO" id="GO:0016787">
    <property type="term" value="F:hydrolase activity"/>
    <property type="evidence" value="ECO:0007669"/>
    <property type="project" value="UniProtKB-KW"/>
</dbReference>
<dbReference type="EMBL" id="LSRL02000031">
    <property type="protein sequence ID" value="TDG48663.1"/>
    <property type="molecule type" value="Genomic_DNA"/>
</dbReference>
<keyword evidence="5" id="KW-0443">Lipid metabolism</keyword>
<dbReference type="FunFam" id="3.40.50.1820:FF:000057">
    <property type="entry name" value="Lipase"/>
    <property type="match status" value="1"/>
</dbReference>
<dbReference type="Proteomes" id="UP000295192">
    <property type="component" value="Unassembled WGS sequence"/>
</dbReference>
<keyword evidence="3" id="KW-0378">Hydrolase</keyword>
<protein>
    <recommendedName>
        <fullName evidence="7">Partial AB-hydrolase lipase domain-containing protein</fullName>
    </recommendedName>
</protein>
<keyword evidence="4" id="KW-0442">Lipid degradation</keyword>
<accession>A0A484BIP1</accession>
<gene>
    <name evidence="8" type="ORF">AWZ03_004992</name>
</gene>
<reference evidence="8 9" key="1">
    <citation type="journal article" date="2019" name="J. Hered.">
        <title>An Improved Genome Assembly for Drosophila navojoa, the Basal Species in the mojavensis Cluster.</title>
        <authorList>
            <person name="Vanderlinde T."/>
            <person name="Dupim E.G."/>
            <person name="Nazario-Yepiz N.O."/>
            <person name="Carvalho A.B."/>
        </authorList>
    </citation>
    <scope>NUCLEOTIDE SEQUENCE [LARGE SCALE GENOMIC DNA]</scope>
    <source>
        <strain evidence="8">Navoj_Jal97</strain>
        <tissue evidence="8">Whole organism</tissue>
    </source>
</reference>
<feature type="domain" description="Partial AB-hydrolase lipase" evidence="7">
    <location>
        <begin position="153"/>
        <end position="204"/>
    </location>
</feature>
<comment type="caution">
    <text evidence="8">The sequence shown here is derived from an EMBL/GenBank/DDBJ whole genome shotgun (WGS) entry which is preliminary data.</text>
</comment>
<dbReference type="Pfam" id="PF04083">
    <property type="entry name" value="Abhydro_lipase"/>
    <property type="match status" value="1"/>
</dbReference>
<sequence length="532" mass="60634">MIPVIMHHVPAGASSSQFLHYLQLHKSDRFCAYDHGEKENQRIYGQSQPPDYPLERVTAPAALYYTQNDYLTAVKDVERLIKRLPNIVEDHMYEYMNWNHIDMVWGISARRLAQPRMLEILRLYETGGAQNGTDLTTTQSVERKTESMEQEVQLLAKYKYPGETHTVTTEDKYVLQMHRIARPGAKPVLLMHGLLDSSATWILMGPHSGLGYFLYDAGYDVWLANARGNCYSRSHVKLNPDTDKAYWNFSWHEIGYYDLPALIDAVLAKTGYQKLSYFGHSQGSTSFFVMASTRPEYNAKINLMSALGPVVYCGNMRSEFTGLVHRFINIFGEGKELLPHSSKLTGCMMSETTIQTCLYYVWKAIGRDPAEFNKTMIPAMLNHLPCGGSSNQLIHYMQLYKSARFCAYDHGKENHRIYGRSRPPDYPLEKVTAPVAIFYTQNDYLNALKDVKRLIKRLPNVVEDHLYPYKKWNHIDMTWGISARRLAHPAMLKVMRRCEAGGPQNGTKLATTVSPVKTANMTTVTVLKAVGT</sequence>
<dbReference type="GO" id="GO:0016042">
    <property type="term" value="P:lipid catabolic process"/>
    <property type="evidence" value="ECO:0007669"/>
    <property type="project" value="UniProtKB-KW"/>
</dbReference>
<name>A0A484BIP1_DRONA</name>
<keyword evidence="9" id="KW-1185">Reference proteome</keyword>
<dbReference type="OMA" id="NIVEDHM"/>